<comment type="caution">
    <text evidence="2">The sequence shown here is derived from an EMBL/GenBank/DDBJ whole genome shotgun (WGS) entry which is preliminary data.</text>
</comment>
<evidence type="ECO:0000313" key="2">
    <source>
        <dbReference type="EMBL" id="PMS30435.1"/>
    </source>
</evidence>
<proteinExistence type="predicted"/>
<dbReference type="InterPro" id="IPR037401">
    <property type="entry name" value="SnoaL-like"/>
</dbReference>
<dbReference type="SUPFAM" id="SSF54427">
    <property type="entry name" value="NTF2-like"/>
    <property type="match status" value="1"/>
</dbReference>
<dbReference type="AlphaFoldDB" id="A0A2N7WM93"/>
<feature type="domain" description="SnoaL-like" evidence="1">
    <location>
        <begin position="3"/>
        <end position="126"/>
    </location>
</feature>
<dbReference type="RefSeq" id="WP_018442696.1">
    <property type="nucleotide sequence ID" value="NZ_KB890190.1"/>
</dbReference>
<dbReference type="InterPro" id="IPR032710">
    <property type="entry name" value="NTF2-like_dom_sf"/>
</dbReference>
<dbReference type="STRING" id="863227.GCA_000373005_04101"/>
<protein>
    <submittedName>
        <fullName evidence="2">Nuclear transport factor 2 family protein</fullName>
    </submittedName>
</protein>
<evidence type="ECO:0000313" key="3">
    <source>
        <dbReference type="Proteomes" id="UP000235777"/>
    </source>
</evidence>
<sequence length="138" mass="15910">MNVEDHLAIQELTHRYAYFIDCFDIDSWVDVFTPTAILDETELGTGLLEGHEAIRRYGREIVSTTQHVVHLMSNHIIWSLERDAARGTVFSIVDALSKSGERTRYQIKYEDEYLKISGCWKIARRKVRPTLPPEAVST</sequence>
<accession>A0A2N7WM93</accession>
<gene>
    <name evidence="2" type="ORF">C0Z20_29825</name>
</gene>
<keyword evidence="3" id="KW-1185">Reference proteome</keyword>
<dbReference type="Gene3D" id="3.10.450.50">
    <property type="match status" value="1"/>
</dbReference>
<organism evidence="2 3">
    <name type="scientific">Trinickia symbiotica</name>
    <dbReference type="NCBI Taxonomy" id="863227"/>
    <lineage>
        <taxon>Bacteria</taxon>
        <taxon>Pseudomonadati</taxon>
        <taxon>Pseudomonadota</taxon>
        <taxon>Betaproteobacteria</taxon>
        <taxon>Burkholderiales</taxon>
        <taxon>Burkholderiaceae</taxon>
        <taxon>Trinickia</taxon>
    </lineage>
</organism>
<dbReference type="Proteomes" id="UP000235777">
    <property type="component" value="Unassembled WGS sequence"/>
</dbReference>
<name>A0A2N7WM93_9BURK</name>
<reference evidence="2 3" key="1">
    <citation type="submission" date="2018-01" db="EMBL/GenBank/DDBJ databases">
        <title>Whole genome analyses suggest that Burkholderia sensu lato contains two further novel genera in the rhizoxinica-symbiotica group Mycetohabitans gen. nov., and Trinickia gen. nov.: implications for the evolution of diazotrophy and nodulation in the Burkholderiaceae.</title>
        <authorList>
            <person name="Estrada-de los Santos P."/>
            <person name="Palmer M."/>
            <person name="Chavez-Ramirez B."/>
            <person name="Beukes C."/>
            <person name="Steenkamp E.T."/>
            <person name="Hirsch A.M."/>
            <person name="Manyaka P."/>
            <person name="Maluk M."/>
            <person name="Lafos M."/>
            <person name="Crook M."/>
            <person name="Gross E."/>
            <person name="Simon M.F."/>
            <person name="Bueno dos Reis Junior F."/>
            <person name="Poole P.S."/>
            <person name="Venter S.N."/>
            <person name="James E.K."/>
        </authorList>
    </citation>
    <scope>NUCLEOTIDE SEQUENCE [LARGE SCALE GENOMIC DNA]</scope>
    <source>
        <strain evidence="2 3">JPY 581</strain>
    </source>
</reference>
<dbReference type="Pfam" id="PF13577">
    <property type="entry name" value="SnoaL_4"/>
    <property type="match status" value="1"/>
</dbReference>
<evidence type="ECO:0000259" key="1">
    <source>
        <dbReference type="Pfam" id="PF13577"/>
    </source>
</evidence>
<dbReference type="OrthoDB" id="4571298at2"/>
<dbReference type="EMBL" id="PNYC01000031">
    <property type="protein sequence ID" value="PMS30435.1"/>
    <property type="molecule type" value="Genomic_DNA"/>
</dbReference>